<dbReference type="SUPFAM" id="SSF52402">
    <property type="entry name" value="Adenine nucleotide alpha hydrolases-like"/>
    <property type="match status" value="1"/>
</dbReference>
<name>A0A8J6N624_9BACT</name>
<dbReference type="Pfam" id="PF00582">
    <property type="entry name" value="Usp"/>
    <property type="match status" value="1"/>
</dbReference>
<dbReference type="Proteomes" id="UP000603545">
    <property type="component" value="Unassembled WGS sequence"/>
</dbReference>
<proteinExistence type="inferred from homology"/>
<dbReference type="Gene3D" id="3.40.50.620">
    <property type="entry name" value="HUPs"/>
    <property type="match status" value="1"/>
</dbReference>
<dbReference type="PIRSF" id="PIRSF006276">
    <property type="entry name" value="UspA"/>
    <property type="match status" value="1"/>
</dbReference>
<dbReference type="InterPro" id="IPR006016">
    <property type="entry name" value="UspA"/>
</dbReference>
<feature type="domain" description="UspA" evidence="3">
    <location>
        <begin position="4"/>
        <end position="144"/>
    </location>
</feature>
<accession>A0A8J6N624</accession>
<comment type="subcellular location">
    <subcellularLocation>
        <location evidence="2">Cytoplasm</location>
    </subcellularLocation>
</comment>
<evidence type="ECO:0000313" key="4">
    <source>
        <dbReference type="EMBL" id="MBC8199147.1"/>
    </source>
</evidence>
<evidence type="ECO:0000259" key="3">
    <source>
        <dbReference type="Pfam" id="PF00582"/>
    </source>
</evidence>
<dbReference type="PANTHER" id="PTHR46268">
    <property type="entry name" value="STRESS RESPONSE PROTEIN NHAX"/>
    <property type="match status" value="1"/>
</dbReference>
<organism evidence="4 5">
    <name type="scientific">Candidatus Desulfaltia bathyphila</name>
    <dbReference type="NCBI Taxonomy" id="2841697"/>
    <lineage>
        <taxon>Bacteria</taxon>
        <taxon>Pseudomonadati</taxon>
        <taxon>Thermodesulfobacteriota</taxon>
        <taxon>Desulfobacteria</taxon>
        <taxon>Desulfobacterales</taxon>
        <taxon>Desulfobacterales incertae sedis</taxon>
        <taxon>Candidatus Desulfaltia</taxon>
    </lineage>
</organism>
<evidence type="ECO:0000256" key="2">
    <source>
        <dbReference type="PIRNR" id="PIRNR006276"/>
    </source>
</evidence>
<keyword evidence="2" id="KW-0963">Cytoplasm</keyword>
<dbReference type="InterPro" id="IPR014729">
    <property type="entry name" value="Rossmann-like_a/b/a_fold"/>
</dbReference>
<dbReference type="CDD" id="cd00293">
    <property type="entry name" value="USP-like"/>
    <property type="match status" value="1"/>
</dbReference>
<gene>
    <name evidence="4" type="ORF">H8E80_03755</name>
</gene>
<dbReference type="PANTHER" id="PTHR46268:SF6">
    <property type="entry name" value="UNIVERSAL STRESS PROTEIN UP12"/>
    <property type="match status" value="1"/>
</dbReference>
<comment type="similarity">
    <text evidence="1 2">Belongs to the universal stress protein A family.</text>
</comment>
<dbReference type="InterPro" id="IPR006015">
    <property type="entry name" value="Universal_stress_UspA"/>
</dbReference>
<evidence type="ECO:0000256" key="1">
    <source>
        <dbReference type="ARBA" id="ARBA00008791"/>
    </source>
</evidence>
<sequence>MKEFNKILFPLDLSEASPKLVPYVTLMARKFGSEVHLLFVARVFEYFSGIYVPHPSISKFEDEIVEGAKKRLKEFTEEYFSDFPEARSEVVAGDISEEILKYTVSKGIDLLILGTHGRKGLKKVVFGSVAERVSKASPVPVLLVNPYKTS</sequence>
<reference evidence="4 5" key="1">
    <citation type="submission" date="2020-08" db="EMBL/GenBank/DDBJ databases">
        <title>Bridging the membrane lipid divide: bacteria of the FCB group superphylum have the potential to synthesize archaeal ether lipids.</title>
        <authorList>
            <person name="Villanueva L."/>
            <person name="Von Meijenfeldt F.A.B."/>
            <person name="Westbye A.B."/>
            <person name="Yadav S."/>
            <person name="Hopmans E.C."/>
            <person name="Dutilh B.E."/>
            <person name="Sinninghe Damste J.S."/>
        </authorList>
    </citation>
    <scope>NUCLEOTIDE SEQUENCE [LARGE SCALE GENOMIC DNA]</scope>
    <source>
        <strain evidence="4">NIOZ-UU82</strain>
    </source>
</reference>
<dbReference type="GO" id="GO:0005737">
    <property type="term" value="C:cytoplasm"/>
    <property type="evidence" value="ECO:0007669"/>
    <property type="project" value="UniProtKB-SubCell"/>
</dbReference>
<comment type="caution">
    <text evidence="4">The sequence shown here is derived from an EMBL/GenBank/DDBJ whole genome shotgun (WGS) entry which is preliminary data.</text>
</comment>
<protein>
    <recommendedName>
        <fullName evidence="2">Universal stress protein</fullName>
    </recommendedName>
</protein>
<dbReference type="EMBL" id="JACNLL010000037">
    <property type="protein sequence ID" value="MBC8199147.1"/>
    <property type="molecule type" value="Genomic_DNA"/>
</dbReference>
<dbReference type="PRINTS" id="PR01438">
    <property type="entry name" value="UNVRSLSTRESS"/>
</dbReference>
<dbReference type="AlphaFoldDB" id="A0A8J6N624"/>
<evidence type="ECO:0000313" key="5">
    <source>
        <dbReference type="Proteomes" id="UP000603545"/>
    </source>
</evidence>